<dbReference type="GO" id="GO:0046872">
    <property type="term" value="F:metal ion binding"/>
    <property type="evidence" value="ECO:0007669"/>
    <property type="project" value="UniProtKB-KW"/>
</dbReference>
<dbReference type="GO" id="GO:0016682">
    <property type="term" value="F:oxidoreductase activity, acting on diphenols and related substances as donors, oxygen as acceptor"/>
    <property type="evidence" value="ECO:0007669"/>
    <property type="project" value="TreeGrafter"/>
</dbReference>
<dbReference type="GO" id="GO:0005886">
    <property type="term" value="C:plasma membrane"/>
    <property type="evidence" value="ECO:0007669"/>
    <property type="project" value="UniProtKB-SubCell"/>
</dbReference>
<proteinExistence type="inferred from homology"/>
<dbReference type="eggNOG" id="COG1271">
    <property type="taxonomic scope" value="Bacteria"/>
</dbReference>
<evidence type="ECO:0000256" key="6">
    <source>
        <dbReference type="ARBA" id="ARBA00022692"/>
    </source>
</evidence>
<dbReference type="GO" id="GO:0019646">
    <property type="term" value="P:aerobic electron transport chain"/>
    <property type="evidence" value="ECO:0007669"/>
    <property type="project" value="InterPro"/>
</dbReference>
<keyword evidence="4" id="KW-1003">Cell membrane</keyword>
<dbReference type="PATRIC" id="fig|158500.4.peg.5058"/>
<accession>A0A031JK58</accession>
<evidence type="ECO:0000256" key="7">
    <source>
        <dbReference type="ARBA" id="ARBA00022723"/>
    </source>
</evidence>
<keyword evidence="5" id="KW-0349">Heme</keyword>
<keyword evidence="6 13" id="KW-0812">Transmembrane</keyword>
<comment type="subcellular location">
    <subcellularLocation>
        <location evidence="1">Cell membrane</location>
        <topology evidence="1">Multi-pass membrane protein</topology>
    </subcellularLocation>
</comment>
<evidence type="ECO:0000256" key="9">
    <source>
        <dbReference type="ARBA" id="ARBA00022989"/>
    </source>
</evidence>
<dbReference type="Pfam" id="PF01654">
    <property type="entry name" value="Cyt_bd_oxida_I"/>
    <property type="match status" value="1"/>
</dbReference>
<keyword evidence="3" id="KW-0813">Transport</keyword>
<gene>
    <name evidence="14" type="ORF">BV97_04981</name>
</gene>
<feature type="region of interest" description="Disordered" evidence="12">
    <location>
        <begin position="75"/>
        <end position="102"/>
    </location>
</feature>
<evidence type="ECO:0000256" key="11">
    <source>
        <dbReference type="ARBA" id="ARBA00023136"/>
    </source>
</evidence>
<evidence type="ECO:0000256" key="5">
    <source>
        <dbReference type="ARBA" id="ARBA00022617"/>
    </source>
</evidence>
<keyword evidence="11 13" id="KW-0472">Membrane</keyword>
<keyword evidence="8" id="KW-0249">Electron transport</keyword>
<dbReference type="GO" id="GO:0070069">
    <property type="term" value="C:cytochrome complex"/>
    <property type="evidence" value="ECO:0007669"/>
    <property type="project" value="InterPro"/>
</dbReference>
<evidence type="ECO:0000256" key="10">
    <source>
        <dbReference type="ARBA" id="ARBA00023004"/>
    </source>
</evidence>
<organism evidence="14 15">
    <name type="scientific">Novosphingobium resinovorum</name>
    <dbReference type="NCBI Taxonomy" id="158500"/>
    <lineage>
        <taxon>Bacteria</taxon>
        <taxon>Pseudomonadati</taxon>
        <taxon>Pseudomonadota</taxon>
        <taxon>Alphaproteobacteria</taxon>
        <taxon>Sphingomonadales</taxon>
        <taxon>Sphingomonadaceae</taxon>
        <taxon>Novosphingobium</taxon>
    </lineage>
</organism>
<dbReference type="PANTHER" id="PTHR30365">
    <property type="entry name" value="CYTOCHROME D UBIQUINOL OXIDASE"/>
    <property type="match status" value="1"/>
</dbReference>
<evidence type="ECO:0000256" key="12">
    <source>
        <dbReference type="SAM" id="MobiDB-lite"/>
    </source>
</evidence>
<evidence type="ECO:0000256" key="1">
    <source>
        <dbReference type="ARBA" id="ARBA00004651"/>
    </source>
</evidence>
<dbReference type="GO" id="GO:0020037">
    <property type="term" value="F:heme binding"/>
    <property type="evidence" value="ECO:0007669"/>
    <property type="project" value="TreeGrafter"/>
</dbReference>
<keyword evidence="7" id="KW-0479">Metal-binding</keyword>
<evidence type="ECO:0000256" key="3">
    <source>
        <dbReference type="ARBA" id="ARBA00022448"/>
    </source>
</evidence>
<evidence type="ECO:0000256" key="4">
    <source>
        <dbReference type="ARBA" id="ARBA00022475"/>
    </source>
</evidence>
<sequence>MGPSGFIAVIAEWVTTEVGRQPWTIYGQLRTVQSASPLDTPAVAMSLLAFIVVYFAVFGTGTLYILKLMGKPPEPHEEAVPTHGPVRTAGITPVPAVEGGQP</sequence>
<protein>
    <submittedName>
        <fullName evidence="14">Cytochrome bd ubiquinol oxidase, subunit I</fullName>
    </submittedName>
</protein>
<evidence type="ECO:0000256" key="2">
    <source>
        <dbReference type="ARBA" id="ARBA00009819"/>
    </source>
</evidence>
<dbReference type="GO" id="GO:0009055">
    <property type="term" value="F:electron transfer activity"/>
    <property type="evidence" value="ECO:0007669"/>
    <property type="project" value="InterPro"/>
</dbReference>
<dbReference type="EMBL" id="JFYZ01000048">
    <property type="protein sequence ID" value="EZP73100.1"/>
    <property type="molecule type" value="Genomic_DNA"/>
</dbReference>
<evidence type="ECO:0000313" key="14">
    <source>
        <dbReference type="EMBL" id="EZP73100.1"/>
    </source>
</evidence>
<comment type="caution">
    <text evidence="14">The sequence shown here is derived from an EMBL/GenBank/DDBJ whole genome shotgun (WGS) entry which is preliminary data.</text>
</comment>
<evidence type="ECO:0000256" key="8">
    <source>
        <dbReference type="ARBA" id="ARBA00022982"/>
    </source>
</evidence>
<dbReference type="PANTHER" id="PTHR30365:SF14">
    <property type="entry name" value="CYTOCHROME BD MENAQUINOL OXIDASE SUBUNIT I-RELATED"/>
    <property type="match status" value="1"/>
</dbReference>
<dbReference type="AlphaFoldDB" id="A0A031JK58"/>
<evidence type="ECO:0000313" key="15">
    <source>
        <dbReference type="Proteomes" id="UP000024329"/>
    </source>
</evidence>
<dbReference type="InterPro" id="IPR002585">
    <property type="entry name" value="Cyt-d_ubiquinol_oxidase_su_1"/>
</dbReference>
<keyword evidence="9 13" id="KW-1133">Transmembrane helix</keyword>
<name>A0A031JK58_9SPHN</name>
<comment type="similarity">
    <text evidence="2">Belongs to the cytochrome ubiquinol oxidase subunit 1 family.</text>
</comment>
<reference evidence="14 15" key="1">
    <citation type="submission" date="2014-03" db="EMBL/GenBank/DDBJ databases">
        <title>Whole genome sequence of Novosphingobium resinovorum KF1.</title>
        <authorList>
            <person name="Gan H.M."/>
            <person name="Gan H.Y."/>
            <person name="Chew T.H."/>
            <person name="Savka M.A."/>
        </authorList>
    </citation>
    <scope>NUCLEOTIDE SEQUENCE [LARGE SCALE GENOMIC DNA]</scope>
    <source>
        <strain evidence="14 15">KF1</strain>
    </source>
</reference>
<dbReference type="Proteomes" id="UP000024329">
    <property type="component" value="Unassembled WGS sequence"/>
</dbReference>
<feature type="transmembrane region" description="Helical" evidence="13">
    <location>
        <begin position="42"/>
        <end position="66"/>
    </location>
</feature>
<keyword evidence="10" id="KW-0408">Iron</keyword>
<evidence type="ECO:0000256" key="13">
    <source>
        <dbReference type="SAM" id="Phobius"/>
    </source>
</evidence>